<dbReference type="Pfam" id="PF14559">
    <property type="entry name" value="TPR_19"/>
    <property type="match status" value="1"/>
</dbReference>
<dbReference type="Gene3D" id="1.25.40.10">
    <property type="entry name" value="Tetratricopeptide repeat domain"/>
    <property type="match status" value="2"/>
</dbReference>
<dbReference type="SUPFAM" id="SSF46565">
    <property type="entry name" value="Chaperone J-domain"/>
    <property type="match status" value="1"/>
</dbReference>
<dbReference type="Pfam" id="PF00226">
    <property type="entry name" value="DnaJ"/>
    <property type="match status" value="1"/>
</dbReference>
<dbReference type="EMBL" id="JH159160">
    <property type="protein sequence ID" value="EGZ08815.1"/>
    <property type="molecule type" value="Genomic_DNA"/>
</dbReference>
<evidence type="ECO:0000313" key="5">
    <source>
        <dbReference type="Proteomes" id="UP000002640"/>
    </source>
</evidence>
<dbReference type="GeneID" id="20660828"/>
<proteinExistence type="predicted"/>
<dbReference type="STRING" id="1094619.G5A660"/>
<dbReference type="PANTHER" id="PTHR44200">
    <property type="entry name" value="DNAJ HOMOLOG SUBFAMILY C MEMBER 7"/>
    <property type="match status" value="1"/>
</dbReference>
<reference evidence="4 5" key="1">
    <citation type="journal article" date="2006" name="Science">
        <title>Phytophthora genome sequences uncover evolutionary origins and mechanisms of pathogenesis.</title>
        <authorList>
            <person name="Tyler B.M."/>
            <person name="Tripathy S."/>
            <person name="Zhang X."/>
            <person name="Dehal P."/>
            <person name="Jiang R.H."/>
            <person name="Aerts A."/>
            <person name="Arredondo F.D."/>
            <person name="Baxter L."/>
            <person name="Bensasson D."/>
            <person name="Beynon J.L."/>
            <person name="Chapman J."/>
            <person name="Damasceno C.M."/>
            <person name="Dorrance A.E."/>
            <person name="Dou D."/>
            <person name="Dickerman A.W."/>
            <person name="Dubchak I.L."/>
            <person name="Garbelotto M."/>
            <person name="Gijzen M."/>
            <person name="Gordon S.G."/>
            <person name="Govers F."/>
            <person name="Grunwald N.J."/>
            <person name="Huang W."/>
            <person name="Ivors K.L."/>
            <person name="Jones R.W."/>
            <person name="Kamoun S."/>
            <person name="Krampis K."/>
            <person name="Lamour K.H."/>
            <person name="Lee M.K."/>
            <person name="McDonald W.H."/>
            <person name="Medina M."/>
            <person name="Meijer H.J."/>
            <person name="Nordberg E.K."/>
            <person name="Maclean D.J."/>
            <person name="Ospina-Giraldo M.D."/>
            <person name="Morris P.F."/>
            <person name="Phuntumart V."/>
            <person name="Putnam N.H."/>
            <person name="Rash S."/>
            <person name="Rose J.K."/>
            <person name="Sakihama Y."/>
            <person name="Salamov A.A."/>
            <person name="Savidor A."/>
            <person name="Scheuring C.F."/>
            <person name="Smith B.M."/>
            <person name="Sobral B.W."/>
            <person name="Terry A."/>
            <person name="Torto-Alalibo T.A."/>
            <person name="Win J."/>
            <person name="Xu Z."/>
            <person name="Zhang H."/>
            <person name="Grigoriev I.V."/>
            <person name="Rokhsar D.S."/>
            <person name="Boore J.L."/>
        </authorList>
    </citation>
    <scope>NUCLEOTIDE SEQUENCE [LARGE SCALE GENOMIC DNA]</scope>
    <source>
        <strain evidence="4 5">P6497</strain>
    </source>
</reference>
<keyword evidence="5" id="KW-1185">Reference proteome</keyword>
<dbReference type="CDD" id="cd06257">
    <property type="entry name" value="DnaJ"/>
    <property type="match status" value="1"/>
</dbReference>
<dbReference type="PANTHER" id="PTHR44200:SF1">
    <property type="entry name" value="DNAJ HOMOLOG SUBFAMILY C MEMBER 7"/>
    <property type="match status" value="1"/>
</dbReference>
<dbReference type="Proteomes" id="UP000002640">
    <property type="component" value="Unassembled WGS sequence"/>
</dbReference>
<sequence length="581" mass="66196">MESEDERDWLELKRLGGVAHGSRCFKDAAEYYRQSIEALESNVHHYPLLDTPELRTDKAKLHANRAASLMMLMQISEAQRECQCSIELDATYARAYLRLGRIQVLLGDTAHAQANLDTAKQLMQGNNGEFSSSDHADLASLAKMEATIKKLTNLQGEIKWYVDCGDFKQALVHTESALGLAPSCRKLQVQKVRILLHQKEFDQIIQFCNAIVEKQQASHGKLSTPEGRGGNNSRSLKEKTVAKITIVGIDLGLLWATTLHYQNNVEEAVGLLNALETVAPCSSNVIQLKRQWQEMKQLKHNGNERFKRGEYQEAVRFYSEAGQIDPQHQEFCAVIYCNRAAAQMGLERYHTAILDCNEALQRKPQYPRALLRRARCHVALKMFHEAVKDFDRYLREQPNDLPTEATAEVRRERNEAKAAIAKAREEARQREAAKKRAEREQRQRRSNRWEESSWSDSRYYDNFRRGGSSSSSSNNNGSSYGSRYQSSGAGASSRASFMAPKTQRRTHYDVLGIEKAATSDQIKKAYRKLALVYHPDKAKTSTHADLFKEMTAAYTVLSDESARAKYDRELMYNRFGNFYEN</sequence>
<dbReference type="InterPro" id="IPR001623">
    <property type="entry name" value="DnaJ_domain"/>
</dbReference>
<organism evidence="4 5">
    <name type="scientific">Phytophthora sojae (strain P6497)</name>
    <name type="common">Soybean stem and root rot agent</name>
    <name type="synonym">Phytophthora megasperma f. sp. glycines</name>
    <dbReference type="NCBI Taxonomy" id="1094619"/>
    <lineage>
        <taxon>Eukaryota</taxon>
        <taxon>Sar</taxon>
        <taxon>Stramenopiles</taxon>
        <taxon>Oomycota</taxon>
        <taxon>Peronosporomycetes</taxon>
        <taxon>Peronosporales</taxon>
        <taxon>Peronosporaceae</taxon>
        <taxon>Phytophthora</taxon>
    </lineage>
</organism>
<feature type="repeat" description="TPR" evidence="1">
    <location>
        <begin position="367"/>
        <end position="400"/>
    </location>
</feature>
<keyword evidence="1" id="KW-0802">TPR repeat</keyword>
<dbReference type="KEGG" id="psoj:PHYSODRAFT_524984"/>
<dbReference type="SMR" id="G5A660"/>
<feature type="domain" description="J" evidence="3">
    <location>
        <begin position="506"/>
        <end position="570"/>
    </location>
</feature>
<feature type="region of interest" description="Disordered" evidence="2">
    <location>
        <begin position="401"/>
        <end position="451"/>
    </location>
</feature>
<name>G5A660_PHYSP</name>
<feature type="region of interest" description="Disordered" evidence="2">
    <location>
        <begin position="465"/>
        <end position="501"/>
    </location>
</feature>
<dbReference type="PROSITE" id="PS50076">
    <property type="entry name" value="DNAJ_2"/>
    <property type="match status" value="1"/>
</dbReference>
<dbReference type="Gene3D" id="1.10.287.110">
    <property type="entry name" value="DnaJ domain"/>
    <property type="match status" value="1"/>
</dbReference>
<dbReference type="InterPro" id="IPR011990">
    <property type="entry name" value="TPR-like_helical_dom_sf"/>
</dbReference>
<feature type="compositionally biased region" description="Basic and acidic residues" evidence="2">
    <location>
        <begin position="407"/>
        <end position="451"/>
    </location>
</feature>
<dbReference type="InterPro" id="IPR052758">
    <property type="entry name" value="SRC_co-chaperone"/>
</dbReference>
<protein>
    <recommendedName>
        <fullName evidence="3">J domain-containing protein</fullName>
    </recommendedName>
</protein>
<dbReference type="RefSeq" id="XP_009535448.1">
    <property type="nucleotide sequence ID" value="XM_009537153.1"/>
</dbReference>
<evidence type="ECO:0000313" key="4">
    <source>
        <dbReference type="EMBL" id="EGZ08815.1"/>
    </source>
</evidence>
<evidence type="ECO:0000259" key="3">
    <source>
        <dbReference type="PROSITE" id="PS50076"/>
    </source>
</evidence>
<feature type="compositionally biased region" description="Low complexity" evidence="2">
    <location>
        <begin position="465"/>
        <end position="496"/>
    </location>
</feature>
<evidence type="ECO:0000256" key="1">
    <source>
        <dbReference type="PROSITE-ProRule" id="PRU00339"/>
    </source>
</evidence>
<dbReference type="SUPFAM" id="SSF48452">
    <property type="entry name" value="TPR-like"/>
    <property type="match status" value="2"/>
</dbReference>
<feature type="repeat" description="TPR" evidence="1">
    <location>
        <begin position="295"/>
        <end position="328"/>
    </location>
</feature>
<accession>G5A660</accession>
<dbReference type="InterPro" id="IPR019734">
    <property type="entry name" value="TPR_rpt"/>
</dbReference>
<dbReference type="SMART" id="SM00028">
    <property type="entry name" value="TPR"/>
    <property type="match status" value="6"/>
</dbReference>
<evidence type="ECO:0000256" key="2">
    <source>
        <dbReference type="SAM" id="MobiDB-lite"/>
    </source>
</evidence>
<dbReference type="SMART" id="SM00271">
    <property type="entry name" value="DnaJ"/>
    <property type="match status" value="1"/>
</dbReference>
<dbReference type="InParanoid" id="G5A660"/>
<dbReference type="InterPro" id="IPR036869">
    <property type="entry name" value="J_dom_sf"/>
</dbReference>
<dbReference type="PROSITE" id="PS50005">
    <property type="entry name" value="TPR"/>
    <property type="match status" value="2"/>
</dbReference>
<gene>
    <name evidence="4" type="ORF">PHYSODRAFT_524984</name>
</gene>
<dbReference type="AlphaFoldDB" id="G5A660"/>
<dbReference type="OMA" id="QEFCAVI"/>
<dbReference type="PRINTS" id="PR00625">
    <property type="entry name" value="JDOMAIN"/>
</dbReference>